<evidence type="ECO:0000313" key="2">
    <source>
        <dbReference type="EMBL" id="MVF02766.1"/>
    </source>
</evidence>
<dbReference type="RefSeq" id="WP_156865523.1">
    <property type="nucleotide sequence ID" value="NZ_CP053286.1"/>
</dbReference>
<dbReference type="AlphaFoldDB" id="A0ABD6I0C9"/>
<name>A0ABD6I0C9_SERMA</name>
<evidence type="ECO:0000313" key="3">
    <source>
        <dbReference type="Proteomes" id="UP000443014"/>
    </source>
</evidence>
<reference evidence="2 3" key="1">
    <citation type="submission" date="2019-11" db="EMBL/GenBank/DDBJ databases">
        <title>Whole genome sequence of a plant growth promoting strain Serratia marcescens BTL07 isolated from the rhizoplane of Chili (Capsicum annuum).</title>
        <authorList>
            <person name="Dutta S."/>
            <person name="Khatun A."/>
            <person name="Gupta D.R."/>
            <person name="Surovy M.Z."/>
            <person name="Rahman M.M."/>
            <person name="Mahmud N.U."/>
            <person name="Emes R."/>
            <person name="Warry A."/>
            <person name="West H."/>
            <person name="Clarke M.L."/>
            <person name="Islam M.T."/>
        </authorList>
    </citation>
    <scope>NUCLEOTIDE SEQUENCE [LARGE SCALE GENOMIC DNA]</scope>
    <source>
        <strain evidence="2 3">BTL07</strain>
    </source>
</reference>
<dbReference type="PROSITE" id="PS50943">
    <property type="entry name" value="HTH_CROC1"/>
    <property type="match status" value="1"/>
</dbReference>
<protein>
    <submittedName>
        <fullName evidence="2">Helix-turn-helix domain-containing protein</fullName>
    </submittedName>
</protein>
<dbReference type="CDD" id="cd00093">
    <property type="entry name" value="HTH_XRE"/>
    <property type="match status" value="1"/>
</dbReference>
<proteinExistence type="predicted"/>
<dbReference type="Pfam" id="PF15943">
    <property type="entry name" value="YdaS_toxin"/>
    <property type="match status" value="1"/>
</dbReference>
<sequence>MNIVIKRAISIAGSQKELARKVGVDQSAVSKWLRGGGIRSQYIPSLVSATNGQLTAIEIINSLSAEATTEQPQP</sequence>
<dbReference type="EMBL" id="WNKC01000001">
    <property type="protein sequence ID" value="MVF02766.1"/>
    <property type="molecule type" value="Genomic_DNA"/>
</dbReference>
<dbReference type="Gene3D" id="1.10.260.40">
    <property type="entry name" value="lambda repressor-like DNA-binding domains"/>
    <property type="match status" value="1"/>
</dbReference>
<dbReference type="SUPFAM" id="SSF47413">
    <property type="entry name" value="lambda repressor-like DNA-binding domains"/>
    <property type="match status" value="1"/>
</dbReference>
<accession>A0ABD6I0C9</accession>
<organism evidence="2 3">
    <name type="scientific">Serratia marcescens</name>
    <dbReference type="NCBI Taxonomy" id="615"/>
    <lineage>
        <taxon>Bacteria</taxon>
        <taxon>Pseudomonadati</taxon>
        <taxon>Pseudomonadota</taxon>
        <taxon>Gammaproteobacteria</taxon>
        <taxon>Enterobacterales</taxon>
        <taxon>Yersiniaceae</taxon>
        <taxon>Serratia</taxon>
    </lineage>
</organism>
<comment type="caution">
    <text evidence="2">The sequence shown here is derived from an EMBL/GenBank/DDBJ whole genome shotgun (WGS) entry which is preliminary data.</text>
</comment>
<feature type="domain" description="HTH cro/C1-type" evidence="1">
    <location>
        <begin position="14"/>
        <end position="57"/>
    </location>
</feature>
<evidence type="ECO:0000259" key="1">
    <source>
        <dbReference type="PROSITE" id="PS50943"/>
    </source>
</evidence>
<dbReference type="InterPro" id="IPR001387">
    <property type="entry name" value="Cro/C1-type_HTH"/>
</dbReference>
<dbReference type="InterPro" id="IPR010982">
    <property type="entry name" value="Lambda_DNA-bd_dom_sf"/>
</dbReference>
<dbReference type="InterPro" id="IPR031856">
    <property type="entry name" value="YdaS_toxin-like"/>
</dbReference>
<dbReference type="Proteomes" id="UP000443014">
    <property type="component" value="Unassembled WGS sequence"/>
</dbReference>
<gene>
    <name evidence="2" type="ORF">GMA22_05775</name>
</gene>